<organism evidence="2 3">
    <name type="scientific">Marine Group I thaumarchaeote</name>
    <dbReference type="NCBI Taxonomy" id="2511932"/>
    <lineage>
        <taxon>Archaea</taxon>
        <taxon>Nitrososphaerota</taxon>
        <taxon>Marine Group I</taxon>
    </lineage>
</organism>
<accession>A0A7K4MQD6</accession>
<proteinExistence type="predicted"/>
<gene>
    <name evidence="2" type="ORF">HX837_06235</name>
</gene>
<name>A0A7K4MQD6_9ARCH</name>
<feature type="compositionally biased region" description="Low complexity" evidence="1">
    <location>
        <begin position="109"/>
        <end position="118"/>
    </location>
</feature>
<dbReference type="SUPFAM" id="SSF88874">
    <property type="entry name" value="Receptor-binding domain of short tail fibre protein gp12"/>
    <property type="match status" value="1"/>
</dbReference>
<dbReference type="CDD" id="cd22641">
    <property type="entry name" value="C24-like"/>
    <property type="match status" value="1"/>
</dbReference>
<reference evidence="2 3" key="1">
    <citation type="journal article" date="2019" name="Environ. Microbiol.">
        <title>Genomics insights into ecotype formation of ammonia-oxidizing archaea in the deep ocean.</title>
        <authorList>
            <person name="Wang Y."/>
            <person name="Huang J.M."/>
            <person name="Cui G.J."/>
            <person name="Nunoura T."/>
            <person name="Takaki Y."/>
            <person name="Li W.L."/>
            <person name="Li J."/>
            <person name="Gao Z.M."/>
            <person name="Takai K."/>
            <person name="Zhang A.Q."/>
            <person name="Stepanauskas R."/>
        </authorList>
    </citation>
    <scope>NUCLEOTIDE SEQUENCE [LARGE SCALE GENOMIC DNA]</scope>
    <source>
        <strain evidence="2 3">L15b</strain>
    </source>
</reference>
<feature type="compositionally biased region" description="Polar residues" evidence="1">
    <location>
        <begin position="90"/>
        <end position="108"/>
    </location>
</feature>
<dbReference type="AlphaFoldDB" id="A0A7K4MQD6"/>
<evidence type="ECO:0000256" key="1">
    <source>
        <dbReference type="SAM" id="MobiDB-lite"/>
    </source>
</evidence>
<evidence type="ECO:0008006" key="4">
    <source>
        <dbReference type="Google" id="ProtNLM"/>
    </source>
</evidence>
<evidence type="ECO:0000313" key="3">
    <source>
        <dbReference type="Proteomes" id="UP000523105"/>
    </source>
</evidence>
<comment type="caution">
    <text evidence="2">The sequence shown here is derived from an EMBL/GenBank/DDBJ whole genome shotgun (WGS) entry which is preliminary data.</text>
</comment>
<feature type="region of interest" description="Disordered" evidence="1">
    <location>
        <begin position="85"/>
        <end position="118"/>
    </location>
</feature>
<protein>
    <recommendedName>
        <fullName evidence="4">Tail fiber protein</fullName>
    </recommendedName>
</protein>
<evidence type="ECO:0000313" key="2">
    <source>
        <dbReference type="EMBL" id="NWJ43781.1"/>
    </source>
</evidence>
<dbReference type="Proteomes" id="UP000523105">
    <property type="component" value="Unassembled WGS sequence"/>
</dbReference>
<dbReference type="EMBL" id="JACASV010000055">
    <property type="protein sequence ID" value="NWJ43781.1"/>
    <property type="molecule type" value="Genomic_DNA"/>
</dbReference>
<sequence length="134" mass="13314">MDGSNLTGLAGVPTGIIAIWSGATNAIPTGWLICDGTNSTPDLRDKFIIGAGSTYSPGATGGSSTTGSHTLTIAELAAHTHTTAFGGTSGESLGQSGPSVRNNASVTNSTGGSTGHTHTGTLPPYYALAYIMKT</sequence>